<evidence type="ECO:0000256" key="1">
    <source>
        <dbReference type="ARBA" id="ARBA00008950"/>
    </source>
</evidence>
<evidence type="ECO:0000313" key="4">
    <source>
        <dbReference type="EMBL" id="OLR56517.1"/>
    </source>
</evidence>
<dbReference type="Pfam" id="PF12850">
    <property type="entry name" value="Metallophos_2"/>
    <property type="match status" value="1"/>
</dbReference>
<dbReference type="RefSeq" id="WP_075714221.1">
    <property type="nucleotide sequence ID" value="NZ_MJIE01000001.1"/>
</dbReference>
<dbReference type="InterPro" id="IPR029052">
    <property type="entry name" value="Metallo-depent_PP-like"/>
</dbReference>
<accession>A0A1Q9JK47</accession>
<dbReference type="PANTHER" id="PTHR11124">
    <property type="entry name" value="VACUOLAR SORTING PROTEIN VPS29"/>
    <property type="match status" value="1"/>
</dbReference>
<protein>
    <recommendedName>
        <fullName evidence="2">Phosphoesterase</fullName>
        <ecNumber evidence="2">3.1.4.-</ecNumber>
    </recommendedName>
</protein>
<evidence type="ECO:0000259" key="3">
    <source>
        <dbReference type="Pfam" id="PF12850"/>
    </source>
</evidence>
<keyword evidence="5" id="KW-1185">Reference proteome</keyword>
<dbReference type="GO" id="GO:0016787">
    <property type="term" value="F:hydrolase activity"/>
    <property type="evidence" value="ECO:0007669"/>
    <property type="project" value="UniProtKB-UniRule"/>
</dbReference>
<evidence type="ECO:0000256" key="2">
    <source>
        <dbReference type="RuleBase" id="RU362039"/>
    </source>
</evidence>
<dbReference type="STRING" id="1261640.BHK98_10840"/>
<dbReference type="EMBL" id="MJIE01000001">
    <property type="protein sequence ID" value="OLR56517.1"/>
    <property type="molecule type" value="Genomic_DNA"/>
</dbReference>
<dbReference type="AlphaFoldDB" id="A0A1Q9JK47"/>
<proteinExistence type="inferred from homology"/>
<gene>
    <name evidence="4" type="ORF">BHK98_10840</name>
</gene>
<dbReference type="SUPFAM" id="SSF56300">
    <property type="entry name" value="Metallo-dependent phosphatases"/>
    <property type="match status" value="1"/>
</dbReference>
<dbReference type="InterPro" id="IPR000979">
    <property type="entry name" value="Phosphodiesterase_MJ0936/Vps29"/>
</dbReference>
<comment type="caution">
    <text evidence="4">The sequence shown here is derived from an EMBL/GenBank/DDBJ whole genome shotgun (WGS) entry which is preliminary data.</text>
</comment>
<evidence type="ECO:0000313" key="5">
    <source>
        <dbReference type="Proteomes" id="UP000187404"/>
    </source>
</evidence>
<dbReference type="Proteomes" id="UP000187404">
    <property type="component" value="Unassembled WGS sequence"/>
</dbReference>
<sequence length="190" mass="20975">MNFFVISDTHGHLERVYDMFDRLSEMTTDGKPIDMILHCGDHLRDGEIIGERLAVPAVSVAGNCDGCRKRDFRVVPSPAGNILITHGHMEGVDYDMSALRYLAQENGCRAACCGHTHVPVFEDIGGVLMVNPGSLTFPRDGTTGSCALLNATENGFDGGIYYYENLFGEKDRKKSRGGFLRGMINYSDRF</sequence>
<dbReference type="OrthoDB" id="9800565at2"/>
<organism evidence="4 5">
    <name type="scientific">Hornefia porci</name>
    <dbReference type="NCBI Taxonomy" id="2652292"/>
    <lineage>
        <taxon>Bacteria</taxon>
        <taxon>Bacillati</taxon>
        <taxon>Bacillota</taxon>
        <taxon>Clostridia</taxon>
        <taxon>Peptostreptococcales</taxon>
        <taxon>Anaerovoracaceae</taxon>
        <taxon>Hornefia</taxon>
    </lineage>
</organism>
<dbReference type="EC" id="3.1.4.-" evidence="2"/>
<dbReference type="InterPro" id="IPR024654">
    <property type="entry name" value="Calcineurin-like_PHP_lpxH"/>
</dbReference>
<comment type="cofactor">
    <cofactor evidence="2">
        <name>a divalent metal cation</name>
        <dbReference type="ChEBI" id="CHEBI:60240"/>
    </cofactor>
</comment>
<dbReference type="GO" id="GO:0046872">
    <property type="term" value="F:metal ion binding"/>
    <property type="evidence" value="ECO:0007669"/>
    <property type="project" value="UniProtKB-KW"/>
</dbReference>
<dbReference type="NCBIfam" id="TIGR00040">
    <property type="entry name" value="yfcE"/>
    <property type="match status" value="1"/>
</dbReference>
<comment type="similarity">
    <text evidence="1 2">Belongs to the metallophosphoesterase superfamily. YfcE family.</text>
</comment>
<dbReference type="Gene3D" id="3.60.21.10">
    <property type="match status" value="1"/>
</dbReference>
<name>A0A1Q9JK47_9FIRM</name>
<keyword evidence="2" id="KW-0479">Metal-binding</keyword>
<reference evidence="4 5" key="1">
    <citation type="journal article" date="2016" name="Appl. Environ. Microbiol.">
        <title>Function and Phylogeny of Bacterial Butyryl Coenzyme A:Acetate Transferases and Their Diversity in the Proximal Colon of Swine.</title>
        <authorList>
            <person name="Trachsel J."/>
            <person name="Bayles D.O."/>
            <person name="Looft T."/>
            <person name="Levine U.Y."/>
            <person name="Allen H.K."/>
        </authorList>
    </citation>
    <scope>NUCLEOTIDE SEQUENCE [LARGE SCALE GENOMIC DNA]</scope>
    <source>
        <strain evidence="4 5">68-3-10</strain>
    </source>
</reference>
<feature type="domain" description="Calcineurin-like phosphoesterase" evidence="3">
    <location>
        <begin position="1"/>
        <end position="152"/>
    </location>
</feature>